<dbReference type="Pfam" id="PF01648">
    <property type="entry name" value="ACPS"/>
    <property type="match status" value="1"/>
</dbReference>
<dbReference type="AlphaFoldDB" id="A0A645FTB5"/>
<dbReference type="GO" id="GO:0000287">
    <property type="term" value="F:magnesium ion binding"/>
    <property type="evidence" value="ECO:0007669"/>
    <property type="project" value="InterPro"/>
</dbReference>
<dbReference type="InterPro" id="IPR008278">
    <property type="entry name" value="4-PPantetheinyl_Trfase_dom"/>
</dbReference>
<evidence type="ECO:0000256" key="1">
    <source>
        <dbReference type="ARBA" id="ARBA00022679"/>
    </source>
</evidence>
<gene>
    <name evidence="3" type="ORF">SDC9_164325</name>
</gene>
<dbReference type="SUPFAM" id="SSF56214">
    <property type="entry name" value="4'-phosphopantetheinyl transferase"/>
    <property type="match status" value="2"/>
</dbReference>
<proteinExistence type="predicted"/>
<organism evidence="3">
    <name type="scientific">bioreactor metagenome</name>
    <dbReference type="NCBI Taxonomy" id="1076179"/>
    <lineage>
        <taxon>unclassified sequences</taxon>
        <taxon>metagenomes</taxon>
        <taxon>ecological metagenomes</taxon>
    </lineage>
</organism>
<dbReference type="GO" id="GO:0008897">
    <property type="term" value="F:holo-[acyl-carrier-protein] synthase activity"/>
    <property type="evidence" value="ECO:0007669"/>
    <property type="project" value="InterPro"/>
</dbReference>
<sequence length="216" mass="25669">MPLVYHEWINPDLQLGLWHITESVDELISMLFLNKEEFDTLASFGNDTRRKQWLSYRALIRNIVKADYIYRIYYDDNNKPFLVNPQRSISITHCTDYSAVIVSNNMQLQHGLDIEPIHPKILKVTEKFMNPDEHAEWKQSGDLEKAVAYWTFKEAVFKSYGKRYISLRGNIHIDPFELNQNQMKGCIRLKSKCQYYDLHLRRFQNMLVSVAHEPRL</sequence>
<comment type="caution">
    <text evidence="3">The sequence shown here is derived from an EMBL/GenBank/DDBJ whole genome shotgun (WGS) entry which is preliminary data.</text>
</comment>
<dbReference type="EMBL" id="VSSQ01063996">
    <property type="protein sequence ID" value="MPN16976.1"/>
    <property type="molecule type" value="Genomic_DNA"/>
</dbReference>
<name>A0A645FTB5_9ZZZZ</name>
<evidence type="ECO:0000259" key="2">
    <source>
        <dbReference type="Pfam" id="PF01648"/>
    </source>
</evidence>
<dbReference type="Gene3D" id="3.90.470.20">
    <property type="entry name" value="4'-phosphopantetheinyl transferase domain"/>
    <property type="match status" value="1"/>
</dbReference>
<feature type="domain" description="4'-phosphopantetheinyl transferase" evidence="2">
    <location>
        <begin position="111"/>
        <end position="184"/>
    </location>
</feature>
<accession>A0A645FTB5</accession>
<reference evidence="3" key="1">
    <citation type="submission" date="2019-08" db="EMBL/GenBank/DDBJ databases">
        <authorList>
            <person name="Kucharzyk K."/>
            <person name="Murdoch R.W."/>
            <person name="Higgins S."/>
            <person name="Loffler F."/>
        </authorList>
    </citation>
    <scope>NUCLEOTIDE SEQUENCE</scope>
</reference>
<protein>
    <recommendedName>
        <fullName evidence="2">4'-phosphopantetheinyl transferase domain-containing protein</fullName>
    </recommendedName>
</protein>
<evidence type="ECO:0000313" key="3">
    <source>
        <dbReference type="EMBL" id="MPN16976.1"/>
    </source>
</evidence>
<keyword evidence="1" id="KW-0808">Transferase</keyword>
<dbReference type="InterPro" id="IPR037143">
    <property type="entry name" value="4-PPantetheinyl_Trfase_dom_sf"/>
</dbReference>